<comment type="catalytic activity">
    <reaction evidence="1 8">
        <text>a phosphate monoester + H2O = an alcohol + phosphate</text>
        <dbReference type="Rhea" id="RHEA:15017"/>
        <dbReference type="ChEBI" id="CHEBI:15377"/>
        <dbReference type="ChEBI" id="CHEBI:30879"/>
        <dbReference type="ChEBI" id="CHEBI:43474"/>
        <dbReference type="ChEBI" id="CHEBI:67140"/>
        <dbReference type="EC" id="3.1.3.2"/>
    </reaction>
</comment>
<evidence type="ECO:0000313" key="12">
    <source>
        <dbReference type="Proteomes" id="UP000001494"/>
    </source>
</evidence>
<dbReference type="eggNOG" id="COG0671">
    <property type="taxonomic scope" value="Bacteria"/>
</dbReference>
<name>A0A0H3G1F0_ZYMMA</name>
<dbReference type="RefSeq" id="WP_014500665.1">
    <property type="nucleotide sequence ID" value="NC_017262.1"/>
</dbReference>
<evidence type="ECO:0000313" key="11">
    <source>
        <dbReference type="EMBL" id="AEH62543.1"/>
    </source>
</evidence>
<dbReference type="AlphaFoldDB" id="A0A0H3G1F0"/>
<dbReference type="GO" id="GO:0030288">
    <property type="term" value="C:outer membrane-bounded periplasmic space"/>
    <property type="evidence" value="ECO:0007669"/>
    <property type="project" value="InterPro"/>
</dbReference>
<organism evidence="11 12">
    <name type="scientific">Zymomonas mobilis subsp. mobilis (strain ATCC 10988 / DSM 424 / LMG 404 / NCIMB 8938 / NRRL B-806 / ZM1)</name>
    <dbReference type="NCBI Taxonomy" id="555217"/>
    <lineage>
        <taxon>Bacteria</taxon>
        <taxon>Pseudomonadati</taxon>
        <taxon>Pseudomonadota</taxon>
        <taxon>Alphaproteobacteria</taxon>
        <taxon>Sphingomonadales</taxon>
        <taxon>Zymomonadaceae</taxon>
        <taxon>Zymomonas</taxon>
    </lineage>
</organism>
<evidence type="ECO:0000256" key="1">
    <source>
        <dbReference type="ARBA" id="ARBA00000032"/>
    </source>
</evidence>
<dbReference type="PIRSF" id="PIRSF000897">
    <property type="entry name" value="Acid_Ptase_ClsA"/>
    <property type="match status" value="1"/>
</dbReference>
<dbReference type="KEGG" id="zmm:Zmob_0701"/>
<keyword evidence="7 8" id="KW-0378">Hydrolase</keyword>
<keyword evidence="6" id="KW-0574">Periplasm</keyword>
<evidence type="ECO:0000256" key="6">
    <source>
        <dbReference type="ARBA" id="ARBA00022764"/>
    </source>
</evidence>
<feature type="signal peptide" evidence="9">
    <location>
        <begin position="1"/>
        <end position="19"/>
    </location>
</feature>
<dbReference type="Pfam" id="PF01569">
    <property type="entry name" value="PAP2"/>
    <property type="match status" value="1"/>
</dbReference>
<feature type="chain" id="PRO_5002609653" description="Acid phosphatase" evidence="9">
    <location>
        <begin position="20"/>
        <end position="264"/>
    </location>
</feature>
<evidence type="ECO:0000256" key="4">
    <source>
        <dbReference type="ARBA" id="ARBA00012646"/>
    </source>
</evidence>
<dbReference type="EMBL" id="CP002850">
    <property type="protein sequence ID" value="AEH62543.1"/>
    <property type="molecule type" value="Genomic_DNA"/>
</dbReference>
<dbReference type="PROSITE" id="PS01157">
    <property type="entry name" value="ACID_PHOSPH_CL_A"/>
    <property type="match status" value="1"/>
</dbReference>
<dbReference type="GO" id="GO:0003993">
    <property type="term" value="F:acid phosphatase activity"/>
    <property type="evidence" value="ECO:0007669"/>
    <property type="project" value="UniProtKB-EC"/>
</dbReference>
<keyword evidence="5 9" id="KW-0732">Signal</keyword>
<comment type="similarity">
    <text evidence="3 8">Belongs to the class A bacterial acid phosphatase family.</text>
</comment>
<dbReference type="Gene3D" id="1.20.144.10">
    <property type="entry name" value="Phosphatidic acid phosphatase type 2/haloperoxidase"/>
    <property type="match status" value="1"/>
</dbReference>
<accession>A0A0H3G1F0</accession>
<dbReference type="SUPFAM" id="SSF48317">
    <property type="entry name" value="Acid phosphatase/Vanadium-dependent haloperoxidase"/>
    <property type="match status" value="1"/>
</dbReference>
<dbReference type="Proteomes" id="UP000001494">
    <property type="component" value="Chromosome"/>
</dbReference>
<sequence length="264" mass="28912" precursor="true">MIKVPRFICMIALTSGVLASGLSQSVSAHTEKSEPSSTYHFHSDPLLYLAPPPTSGSPLQAHDDQTFNSTRQLKGSTRWALATQDADLHLASVLKDYACAAGMNLDIAQLPHLANLIKRALRTEYDDIGRAKNNWNRKRPFVDTDQPICTEKDREGLGKQGSYPSGHTTIGWSVALILAELIPDHAANILQRGQIFGTSRIVCGAHWVSDVQAGYIMASGEIAALHGDADFRRDMELARKELEKARASAHTPDDLLCKIEQSAR</sequence>
<gene>
    <name evidence="11" type="ordered locus">Zmob_0701</name>
</gene>
<evidence type="ECO:0000256" key="5">
    <source>
        <dbReference type="ARBA" id="ARBA00022729"/>
    </source>
</evidence>
<evidence type="ECO:0000259" key="10">
    <source>
        <dbReference type="SMART" id="SM00014"/>
    </source>
</evidence>
<evidence type="ECO:0000256" key="3">
    <source>
        <dbReference type="ARBA" id="ARBA00009017"/>
    </source>
</evidence>
<dbReference type="HOGENOM" id="CLU_079861_1_0_5"/>
<feature type="domain" description="Phosphatidic acid phosphatase type 2/haloperoxidase" evidence="10">
    <location>
        <begin position="115"/>
        <end position="226"/>
    </location>
</feature>
<dbReference type="CDD" id="cd03397">
    <property type="entry name" value="PAP2_acid_phosphatase"/>
    <property type="match status" value="1"/>
</dbReference>
<dbReference type="InterPro" id="IPR001011">
    <property type="entry name" value="Acid_Pase_classA_bac"/>
</dbReference>
<evidence type="ECO:0000256" key="8">
    <source>
        <dbReference type="PIRNR" id="PIRNR000897"/>
    </source>
</evidence>
<dbReference type="OrthoDB" id="9805301at2"/>
<dbReference type="InterPro" id="IPR036938">
    <property type="entry name" value="PAP2/HPO_sf"/>
</dbReference>
<dbReference type="PRINTS" id="PR00483">
    <property type="entry name" value="BACPHPHTASE"/>
</dbReference>
<protein>
    <recommendedName>
        <fullName evidence="4 8">Acid phosphatase</fullName>
        <ecNumber evidence="4 8">3.1.3.2</ecNumber>
    </recommendedName>
</protein>
<evidence type="ECO:0000256" key="9">
    <source>
        <dbReference type="SAM" id="SignalP"/>
    </source>
</evidence>
<evidence type="ECO:0000256" key="7">
    <source>
        <dbReference type="ARBA" id="ARBA00022801"/>
    </source>
</evidence>
<dbReference type="InterPro" id="IPR018296">
    <property type="entry name" value="Acid_Pase_classA_bac_CS"/>
</dbReference>
<reference evidence="11 12" key="1">
    <citation type="journal article" date="2011" name="J. Bacteriol.">
        <title>Genome sequence of the ethanol-producing Zymomonas mobilis subsp. mobilis lectotype strain ATCC 10988.</title>
        <authorList>
            <person name="Pappas K.M."/>
            <person name="Kouvelis V.N."/>
            <person name="Saunders E."/>
            <person name="Brettin T.S."/>
            <person name="Bruce D."/>
            <person name="Detter C."/>
            <person name="Balakireva M."/>
            <person name="Han C.S."/>
            <person name="Savvakis G."/>
            <person name="Kyrpides N.C."/>
            <person name="Typas M.A."/>
        </authorList>
    </citation>
    <scope>NUCLEOTIDE SEQUENCE [LARGE SCALE GENOMIC DNA]</scope>
    <source>
        <strain evidence="12">ATCC 10988 / DSM 424 / CCUG 17860 / LMG 404 / NCIMB 8938 / NRRL B-806 / ZM1</strain>
    </source>
</reference>
<proteinExistence type="inferred from homology"/>
<dbReference type="InterPro" id="IPR000326">
    <property type="entry name" value="PAP2/HPO"/>
</dbReference>
<dbReference type="EC" id="3.1.3.2" evidence="4 8"/>
<comment type="subcellular location">
    <subcellularLocation>
        <location evidence="2">Periplasm</location>
    </subcellularLocation>
</comment>
<evidence type="ECO:0000256" key="2">
    <source>
        <dbReference type="ARBA" id="ARBA00004418"/>
    </source>
</evidence>
<dbReference type="SMART" id="SM00014">
    <property type="entry name" value="acidPPc"/>
    <property type="match status" value="1"/>
</dbReference>